<dbReference type="EMBL" id="LNZB01000005">
    <property type="protein sequence ID" value="KTD82949.1"/>
    <property type="molecule type" value="Genomic_DNA"/>
</dbReference>
<comment type="caution">
    <text evidence="3">The sequence shown here is derived from an EMBL/GenBank/DDBJ whole genome shotgun (WGS) entry which is preliminary data.</text>
</comment>
<feature type="region of interest" description="Disordered" evidence="1">
    <location>
        <begin position="255"/>
        <end position="282"/>
    </location>
</feature>
<accession>A0A0W1ANR9</accession>
<keyword evidence="2" id="KW-0472">Membrane</keyword>
<evidence type="ECO:0000256" key="1">
    <source>
        <dbReference type="SAM" id="MobiDB-lite"/>
    </source>
</evidence>
<keyword evidence="4" id="KW-1185">Reference proteome</keyword>
<name>A0A0W1ANR9_9GAMM</name>
<dbReference type="PATRIC" id="fig|66969.6.peg.184"/>
<dbReference type="AlphaFoldDB" id="A0A0W1ANR9"/>
<evidence type="ECO:0000313" key="3">
    <source>
        <dbReference type="EMBL" id="KTD82949.1"/>
    </source>
</evidence>
<reference evidence="3 4" key="1">
    <citation type="submission" date="2015-11" db="EMBL/GenBank/DDBJ databases">
        <title>Genomic analysis of 38 Legionella species identifies large and diverse effector repertoires.</title>
        <authorList>
            <person name="Burstein D."/>
            <person name="Amaro F."/>
            <person name="Zusman T."/>
            <person name="Lifshitz Z."/>
            <person name="Cohen O."/>
            <person name="Gilbert J.A."/>
            <person name="Pupko T."/>
            <person name="Shuman H.A."/>
            <person name="Segal G."/>
        </authorList>
    </citation>
    <scope>NUCLEOTIDE SEQUENCE [LARGE SCALE GENOMIC DNA]</scope>
    <source>
        <strain evidence="3 4">ATCC 51914</strain>
    </source>
</reference>
<dbReference type="RefSeq" id="WP_058479043.1">
    <property type="nucleotide sequence ID" value="NZ_CAAAIQ010000030.1"/>
</dbReference>
<dbReference type="Proteomes" id="UP000054729">
    <property type="component" value="Unassembled WGS sequence"/>
</dbReference>
<organism evidence="3 4">
    <name type="scientific">Legionella waltersii</name>
    <dbReference type="NCBI Taxonomy" id="66969"/>
    <lineage>
        <taxon>Bacteria</taxon>
        <taxon>Pseudomonadati</taxon>
        <taxon>Pseudomonadota</taxon>
        <taxon>Gammaproteobacteria</taxon>
        <taxon>Legionellales</taxon>
        <taxon>Legionellaceae</taxon>
        <taxon>Legionella</taxon>
    </lineage>
</organism>
<keyword evidence="2" id="KW-1133">Transmembrane helix</keyword>
<keyword evidence="2" id="KW-0812">Transmembrane</keyword>
<gene>
    <name evidence="3" type="ORF">Lwal_0168</name>
</gene>
<feature type="region of interest" description="Disordered" evidence="1">
    <location>
        <begin position="1"/>
        <end position="25"/>
    </location>
</feature>
<evidence type="ECO:0000313" key="4">
    <source>
        <dbReference type="Proteomes" id="UP000054729"/>
    </source>
</evidence>
<feature type="compositionally biased region" description="Polar residues" evidence="1">
    <location>
        <begin position="16"/>
        <end position="25"/>
    </location>
</feature>
<feature type="transmembrane region" description="Helical" evidence="2">
    <location>
        <begin position="198"/>
        <end position="223"/>
    </location>
</feature>
<protein>
    <submittedName>
        <fullName evidence="3">Uncharacterized protein</fullName>
    </submittedName>
</protein>
<proteinExistence type="predicted"/>
<sequence>MTKVNYHTAHNLFKPKNSTKPTPTQLGFRKVQSKQKQQADQHKRSNNGVFKISYKKGDKKICRHKGYRDHCDPKDIQLEGPDTNATIHAAREINYDYYHGDNSNKNNNKDAKGAALAEHCDSDWFETMFSKAIEGYVNTSQIYDPNGIDCKINGPFYGVNQITGRFKNVTREACDSISITFLSEAEQCKDGKLATEIGLIWTGYAFAGIWGCLCFGLLFYLLYKGIESESFSADDFNCNTPSCDSVSKRITGFFSSSDSTSEKPSETDETNETSLDMGAKHV</sequence>
<evidence type="ECO:0000256" key="2">
    <source>
        <dbReference type="SAM" id="Phobius"/>
    </source>
</evidence>